<name>A0A6A6XSQ2_9PLEO</name>
<organism evidence="9 10">
    <name type="scientific">Melanomma pulvis-pyrius CBS 109.77</name>
    <dbReference type="NCBI Taxonomy" id="1314802"/>
    <lineage>
        <taxon>Eukaryota</taxon>
        <taxon>Fungi</taxon>
        <taxon>Dikarya</taxon>
        <taxon>Ascomycota</taxon>
        <taxon>Pezizomycotina</taxon>
        <taxon>Dothideomycetes</taxon>
        <taxon>Pleosporomycetidae</taxon>
        <taxon>Pleosporales</taxon>
        <taxon>Melanommataceae</taxon>
        <taxon>Melanomma</taxon>
    </lineage>
</organism>
<dbReference type="GO" id="GO:0016020">
    <property type="term" value="C:membrane"/>
    <property type="evidence" value="ECO:0007669"/>
    <property type="project" value="UniProtKB-SubCell"/>
</dbReference>
<evidence type="ECO:0000313" key="10">
    <source>
        <dbReference type="Proteomes" id="UP000799757"/>
    </source>
</evidence>
<comment type="subcellular location">
    <subcellularLocation>
        <location evidence="1">Membrane</location>
        <topology evidence="1">Multi-pass membrane protein</topology>
    </subcellularLocation>
</comment>
<accession>A0A6A6XSQ2</accession>
<protein>
    <recommendedName>
        <fullName evidence="8">Wax synthase domain-containing protein</fullName>
    </recommendedName>
</protein>
<dbReference type="PANTHER" id="PTHR31595">
    <property type="entry name" value="LONG-CHAIN-ALCOHOL O-FATTY-ACYLTRANSFERASE 3-RELATED"/>
    <property type="match status" value="1"/>
</dbReference>
<evidence type="ECO:0000256" key="6">
    <source>
        <dbReference type="ARBA" id="ARBA00023136"/>
    </source>
</evidence>
<evidence type="ECO:0000256" key="7">
    <source>
        <dbReference type="SAM" id="Phobius"/>
    </source>
</evidence>
<feature type="transmembrane region" description="Helical" evidence="7">
    <location>
        <begin position="12"/>
        <end position="40"/>
    </location>
</feature>
<dbReference type="AlphaFoldDB" id="A0A6A6XSQ2"/>
<feature type="domain" description="Wax synthase" evidence="8">
    <location>
        <begin position="162"/>
        <end position="247"/>
    </location>
</feature>
<dbReference type="OrthoDB" id="1077582at2759"/>
<sequence length="330" mass="37270">MHPVFYLVAEIAITVLVVGFVPPKSVLLPLSLVPIIFCLFQHQWTKMAMRLAFELMVTSSLRFIGTSYQVRNVPAVIATERTYYIQRTFSIIVLSYIVLDFINSSKDVDIASKYLNINKILLLSRLNEVTVEELLIRSFTSGIYYTLAVLAVSTGVSSPSGPPFYGSPCEAYTLRGFWNIFWHQTNEKKFTTISHYLVHDDFTIRRGTTIARCLRILAAFMSSGIMHMLVDLASGIEFGSSGAMKFFNTQALVLIIEDAVIRAYQRLPRVMRLSKVAENGIGFSWVSLFLAWSVPTYVYPMMWRSNQGLNDSTIPFTLFSSNAERINAVS</sequence>
<evidence type="ECO:0000256" key="4">
    <source>
        <dbReference type="ARBA" id="ARBA00022692"/>
    </source>
</evidence>
<dbReference type="InterPro" id="IPR032805">
    <property type="entry name" value="Wax_synthase_dom"/>
</dbReference>
<gene>
    <name evidence="9" type="ORF">K505DRAFT_345774</name>
</gene>
<evidence type="ECO:0000256" key="3">
    <source>
        <dbReference type="ARBA" id="ARBA00022679"/>
    </source>
</evidence>
<evidence type="ECO:0000259" key="8">
    <source>
        <dbReference type="Pfam" id="PF13813"/>
    </source>
</evidence>
<proteinExistence type="inferred from homology"/>
<evidence type="ECO:0000256" key="1">
    <source>
        <dbReference type="ARBA" id="ARBA00004141"/>
    </source>
</evidence>
<reference evidence="9" key="1">
    <citation type="journal article" date="2020" name="Stud. Mycol.">
        <title>101 Dothideomycetes genomes: a test case for predicting lifestyles and emergence of pathogens.</title>
        <authorList>
            <person name="Haridas S."/>
            <person name="Albert R."/>
            <person name="Binder M."/>
            <person name="Bloem J."/>
            <person name="Labutti K."/>
            <person name="Salamov A."/>
            <person name="Andreopoulos B."/>
            <person name="Baker S."/>
            <person name="Barry K."/>
            <person name="Bills G."/>
            <person name="Bluhm B."/>
            <person name="Cannon C."/>
            <person name="Castanera R."/>
            <person name="Culley D."/>
            <person name="Daum C."/>
            <person name="Ezra D."/>
            <person name="Gonzalez J."/>
            <person name="Henrissat B."/>
            <person name="Kuo A."/>
            <person name="Liang C."/>
            <person name="Lipzen A."/>
            <person name="Lutzoni F."/>
            <person name="Magnuson J."/>
            <person name="Mondo S."/>
            <person name="Nolan M."/>
            <person name="Ohm R."/>
            <person name="Pangilinan J."/>
            <person name="Park H.-J."/>
            <person name="Ramirez L."/>
            <person name="Alfaro M."/>
            <person name="Sun H."/>
            <person name="Tritt A."/>
            <person name="Yoshinaga Y."/>
            <person name="Zwiers L.-H."/>
            <person name="Turgeon B."/>
            <person name="Goodwin S."/>
            <person name="Spatafora J."/>
            <person name="Crous P."/>
            <person name="Grigoriev I."/>
        </authorList>
    </citation>
    <scope>NUCLEOTIDE SEQUENCE</scope>
    <source>
        <strain evidence="9">CBS 109.77</strain>
    </source>
</reference>
<dbReference type="GO" id="GO:0008374">
    <property type="term" value="F:O-acyltransferase activity"/>
    <property type="evidence" value="ECO:0007669"/>
    <property type="project" value="InterPro"/>
</dbReference>
<dbReference type="Pfam" id="PF13813">
    <property type="entry name" value="MBOAT_2"/>
    <property type="match status" value="1"/>
</dbReference>
<evidence type="ECO:0000256" key="2">
    <source>
        <dbReference type="ARBA" id="ARBA00007282"/>
    </source>
</evidence>
<dbReference type="Proteomes" id="UP000799757">
    <property type="component" value="Unassembled WGS sequence"/>
</dbReference>
<keyword evidence="10" id="KW-1185">Reference proteome</keyword>
<dbReference type="InterPro" id="IPR044851">
    <property type="entry name" value="Wax_synthase"/>
</dbReference>
<dbReference type="EMBL" id="MU001761">
    <property type="protein sequence ID" value="KAF2799621.1"/>
    <property type="molecule type" value="Genomic_DNA"/>
</dbReference>
<keyword evidence="4 7" id="KW-0812">Transmembrane</keyword>
<dbReference type="GO" id="GO:0006629">
    <property type="term" value="P:lipid metabolic process"/>
    <property type="evidence" value="ECO:0007669"/>
    <property type="project" value="InterPro"/>
</dbReference>
<evidence type="ECO:0000256" key="5">
    <source>
        <dbReference type="ARBA" id="ARBA00022989"/>
    </source>
</evidence>
<evidence type="ECO:0000313" key="9">
    <source>
        <dbReference type="EMBL" id="KAF2799621.1"/>
    </source>
</evidence>
<keyword evidence="3" id="KW-0808">Transferase</keyword>
<keyword evidence="6 7" id="KW-0472">Membrane</keyword>
<keyword evidence="5 7" id="KW-1133">Transmembrane helix</keyword>
<dbReference type="PANTHER" id="PTHR31595:SF67">
    <property type="entry name" value="WAX SYNTHASE DOMAIN-CONTAINING PROTEIN"/>
    <property type="match status" value="1"/>
</dbReference>
<comment type="similarity">
    <text evidence="2">Belongs to the wax synthase family.</text>
</comment>